<feature type="chain" id="PRO_5002208479" description="Transmembrane protein" evidence="2">
    <location>
        <begin position="29"/>
        <end position="339"/>
    </location>
</feature>
<dbReference type="AlphaFoldDB" id="A0A0D0C4L0"/>
<protein>
    <recommendedName>
        <fullName evidence="5">Transmembrane protein</fullName>
    </recommendedName>
</protein>
<evidence type="ECO:0000256" key="2">
    <source>
        <dbReference type="SAM" id="SignalP"/>
    </source>
</evidence>
<sequence>MKLAVQDFSLSIISTFLLFSTVVTPGLSNTEVVSRFIDDQLGDLVTGEIPIYYPSNDWQEGANCNDCSFQLNPQQMQQVFNHTMHFTSRFGGDLVRTVALNFEGFALDVYCIIPNAVDPLQTISSYDLTFTLDGQSLSQTFVHQSDQSGNYLFNVSVLSLNGLVQGPHELAMTAPQSINSTILFDYARYLTTTSSTPSASTVPSKGPSTIVIVGGVVGGVVFGSIVTLMLVFVILRRRKRKEHLRQPISLSSSDDADITVARPAFLNPSTVTQSSLLTTTRDKLPQTLPVTSMRTVNAGQARGENESMDQLSRPAKNLARQPRLLQTQLLRPPTYRFEG</sequence>
<organism evidence="3 4">
    <name type="scientific">Collybiopsis luxurians FD-317 M1</name>
    <dbReference type="NCBI Taxonomy" id="944289"/>
    <lineage>
        <taxon>Eukaryota</taxon>
        <taxon>Fungi</taxon>
        <taxon>Dikarya</taxon>
        <taxon>Basidiomycota</taxon>
        <taxon>Agaricomycotina</taxon>
        <taxon>Agaricomycetes</taxon>
        <taxon>Agaricomycetidae</taxon>
        <taxon>Agaricales</taxon>
        <taxon>Marasmiineae</taxon>
        <taxon>Omphalotaceae</taxon>
        <taxon>Collybiopsis</taxon>
        <taxon>Collybiopsis luxurians</taxon>
    </lineage>
</organism>
<keyword evidence="1" id="KW-0812">Transmembrane</keyword>
<keyword evidence="1" id="KW-1133">Transmembrane helix</keyword>
<feature type="signal peptide" evidence="2">
    <location>
        <begin position="1"/>
        <end position="28"/>
    </location>
</feature>
<evidence type="ECO:0000313" key="4">
    <source>
        <dbReference type="Proteomes" id="UP000053593"/>
    </source>
</evidence>
<gene>
    <name evidence="3" type="ORF">GYMLUDRAFT_72288</name>
</gene>
<dbReference type="EMBL" id="KN834765">
    <property type="protein sequence ID" value="KIK63056.1"/>
    <property type="molecule type" value="Genomic_DNA"/>
</dbReference>
<keyword evidence="4" id="KW-1185">Reference proteome</keyword>
<evidence type="ECO:0008006" key="5">
    <source>
        <dbReference type="Google" id="ProtNLM"/>
    </source>
</evidence>
<keyword evidence="2" id="KW-0732">Signal</keyword>
<dbReference type="Proteomes" id="UP000053593">
    <property type="component" value="Unassembled WGS sequence"/>
</dbReference>
<dbReference type="OrthoDB" id="3270641at2759"/>
<evidence type="ECO:0000313" key="3">
    <source>
        <dbReference type="EMBL" id="KIK63056.1"/>
    </source>
</evidence>
<reference evidence="3 4" key="1">
    <citation type="submission" date="2014-04" db="EMBL/GenBank/DDBJ databases">
        <title>Evolutionary Origins and Diversification of the Mycorrhizal Mutualists.</title>
        <authorList>
            <consortium name="DOE Joint Genome Institute"/>
            <consortium name="Mycorrhizal Genomics Consortium"/>
            <person name="Kohler A."/>
            <person name="Kuo A."/>
            <person name="Nagy L.G."/>
            <person name="Floudas D."/>
            <person name="Copeland A."/>
            <person name="Barry K.W."/>
            <person name="Cichocki N."/>
            <person name="Veneault-Fourrey C."/>
            <person name="LaButti K."/>
            <person name="Lindquist E.A."/>
            <person name="Lipzen A."/>
            <person name="Lundell T."/>
            <person name="Morin E."/>
            <person name="Murat C."/>
            <person name="Riley R."/>
            <person name="Ohm R."/>
            <person name="Sun H."/>
            <person name="Tunlid A."/>
            <person name="Henrissat B."/>
            <person name="Grigoriev I.V."/>
            <person name="Hibbett D.S."/>
            <person name="Martin F."/>
        </authorList>
    </citation>
    <scope>NUCLEOTIDE SEQUENCE [LARGE SCALE GENOMIC DNA]</scope>
    <source>
        <strain evidence="3 4">FD-317 M1</strain>
    </source>
</reference>
<name>A0A0D0C4L0_9AGAR</name>
<evidence type="ECO:0000256" key="1">
    <source>
        <dbReference type="SAM" id="Phobius"/>
    </source>
</evidence>
<feature type="transmembrane region" description="Helical" evidence="1">
    <location>
        <begin position="210"/>
        <end position="235"/>
    </location>
</feature>
<proteinExistence type="predicted"/>
<accession>A0A0D0C4L0</accession>
<dbReference type="HOGENOM" id="CLU_819042_0_0_1"/>
<keyword evidence="1" id="KW-0472">Membrane</keyword>